<organism evidence="6 7">
    <name type="scientific">Streptomyces litchfieldiae</name>
    <dbReference type="NCBI Taxonomy" id="3075543"/>
    <lineage>
        <taxon>Bacteria</taxon>
        <taxon>Bacillati</taxon>
        <taxon>Actinomycetota</taxon>
        <taxon>Actinomycetes</taxon>
        <taxon>Kitasatosporales</taxon>
        <taxon>Streptomycetaceae</taxon>
        <taxon>Streptomyces</taxon>
    </lineage>
</organism>
<dbReference type="PANTHER" id="PTHR30146">
    <property type="entry name" value="LACI-RELATED TRANSCRIPTIONAL REPRESSOR"/>
    <property type="match status" value="1"/>
</dbReference>
<dbReference type="PROSITE" id="PS50943">
    <property type="entry name" value="HTH_CROC1"/>
    <property type="match status" value="1"/>
</dbReference>
<dbReference type="InterPro" id="IPR046335">
    <property type="entry name" value="LacI/GalR-like_sensor"/>
</dbReference>
<dbReference type="RefSeq" id="WP_311706879.1">
    <property type="nucleotide sequence ID" value="NZ_JAVREL010000016.1"/>
</dbReference>
<dbReference type="PROSITE" id="PS50932">
    <property type="entry name" value="HTH_LACI_2"/>
    <property type="match status" value="1"/>
</dbReference>
<gene>
    <name evidence="6" type="ORF">RM590_24580</name>
</gene>
<dbReference type="SMART" id="SM00354">
    <property type="entry name" value="HTH_LACI"/>
    <property type="match status" value="1"/>
</dbReference>
<evidence type="ECO:0000259" key="5">
    <source>
        <dbReference type="PROSITE" id="PS50943"/>
    </source>
</evidence>
<dbReference type="Pfam" id="PF13377">
    <property type="entry name" value="Peripla_BP_3"/>
    <property type="match status" value="1"/>
</dbReference>
<dbReference type="SUPFAM" id="SSF47413">
    <property type="entry name" value="lambda repressor-like DNA-binding domains"/>
    <property type="match status" value="1"/>
</dbReference>
<keyword evidence="2 6" id="KW-0238">DNA-binding</keyword>
<dbReference type="Gene3D" id="1.10.260.40">
    <property type="entry name" value="lambda repressor-like DNA-binding domains"/>
    <property type="match status" value="1"/>
</dbReference>
<dbReference type="SUPFAM" id="SSF53822">
    <property type="entry name" value="Periplasmic binding protein-like I"/>
    <property type="match status" value="1"/>
</dbReference>
<evidence type="ECO:0000313" key="7">
    <source>
        <dbReference type="Proteomes" id="UP001183246"/>
    </source>
</evidence>
<evidence type="ECO:0000256" key="2">
    <source>
        <dbReference type="ARBA" id="ARBA00023125"/>
    </source>
</evidence>
<proteinExistence type="predicted"/>
<feature type="domain" description="HTH cro/C1-type" evidence="5">
    <location>
        <begin position="18"/>
        <end position="48"/>
    </location>
</feature>
<accession>A0ABU2MY68</accession>
<dbReference type="PANTHER" id="PTHR30146:SF153">
    <property type="entry name" value="LACTOSE OPERON REPRESSOR"/>
    <property type="match status" value="1"/>
</dbReference>
<dbReference type="InterPro" id="IPR000843">
    <property type="entry name" value="HTH_LacI"/>
</dbReference>
<dbReference type="EMBL" id="JAVREL010000016">
    <property type="protein sequence ID" value="MDT0345743.1"/>
    <property type="molecule type" value="Genomic_DNA"/>
</dbReference>
<evidence type="ECO:0000259" key="4">
    <source>
        <dbReference type="PROSITE" id="PS50932"/>
    </source>
</evidence>
<keyword evidence="3" id="KW-0804">Transcription</keyword>
<evidence type="ECO:0000256" key="1">
    <source>
        <dbReference type="ARBA" id="ARBA00023015"/>
    </source>
</evidence>
<dbReference type="InterPro" id="IPR010982">
    <property type="entry name" value="Lambda_DNA-bd_dom_sf"/>
</dbReference>
<dbReference type="GO" id="GO:0003677">
    <property type="term" value="F:DNA binding"/>
    <property type="evidence" value="ECO:0007669"/>
    <property type="project" value="UniProtKB-KW"/>
</dbReference>
<feature type="domain" description="HTH lacI-type" evidence="4">
    <location>
        <begin position="18"/>
        <end position="63"/>
    </location>
</feature>
<evidence type="ECO:0000313" key="6">
    <source>
        <dbReference type="EMBL" id="MDT0345743.1"/>
    </source>
</evidence>
<evidence type="ECO:0000256" key="3">
    <source>
        <dbReference type="ARBA" id="ARBA00023163"/>
    </source>
</evidence>
<dbReference type="Gene3D" id="3.40.50.2300">
    <property type="match status" value="2"/>
</dbReference>
<sequence>MTSGHRTARGQGPSDRPLTIAQIAERAGVSIATVSKVVNGRADVAADTRAHVEGVIRRHGYRRQKKTPGPAPLLDLVFHAVEGSYPVEIFKGVDRVAREHQLAVVLSELQGRHTPGRGWVESVLARRPTGVIAVFSGPTDEQSDQLRTRGIPFVLVDPTGDPGHTCPSVGTSNWNGGLTATRHLLELGHRRIAVITGPEHAHSSRARLDGYRAAMDLGGAVGDPELIRTGDFKVADGVTHTRELLRLPDPPTAVFACNDGQALGVYRAAAEAGLRVPQDLSVVGFDDLYPAQWLAPPLTTVRQPLTEMGAAAAGMAVTLANGEPLAQRRVELATELVIRESTAPPRR</sequence>
<dbReference type="InterPro" id="IPR028082">
    <property type="entry name" value="Peripla_BP_I"/>
</dbReference>
<keyword evidence="1" id="KW-0805">Transcription regulation</keyword>
<dbReference type="CDD" id="cd06296">
    <property type="entry name" value="PBP1_CatR-like"/>
    <property type="match status" value="1"/>
</dbReference>
<comment type="caution">
    <text evidence="6">The sequence shown here is derived from an EMBL/GenBank/DDBJ whole genome shotgun (WGS) entry which is preliminary data.</text>
</comment>
<dbReference type="Proteomes" id="UP001183246">
    <property type="component" value="Unassembled WGS sequence"/>
</dbReference>
<name>A0ABU2MY68_9ACTN</name>
<keyword evidence="7" id="KW-1185">Reference proteome</keyword>
<dbReference type="CDD" id="cd01392">
    <property type="entry name" value="HTH_LacI"/>
    <property type="match status" value="1"/>
</dbReference>
<reference evidence="7" key="1">
    <citation type="submission" date="2023-07" db="EMBL/GenBank/DDBJ databases">
        <title>30 novel species of actinomycetes from the DSMZ collection.</title>
        <authorList>
            <person name="Nouioui I."/>
        </authorList>
    </citation>
    <scope>NUCLEOTIDE SEQUENCE [LARGE SCALE GENOMIC DNA]</scope>
    <source>
        <strain evidence="7">DSM 44938</strain>
    </source>
</reference>
<dbReference type="InterPro" id="IPR001387">
    <property type="entry name" value="Cro/C1-type_HTH"/>
</dbReference>
<protein>
    <submittedName>
        <fullName evidence="6">LacI family DNA-binding transcriptional regulator</fullName>
    </submittedName>
</protein>
<dbReference type="Pfam" id="PF00356">
    <property type="entry name" value="LacI"/>
    <property type="match status" value="1"/>
</dbReference>